<dbReference type="InterPro" id="IPR002372">
    <property type="entry name" value="PQQ_rpt_dom"/>
</dbReference>
<dbReference type="SUPFAM" id="SSF50998">
    <property type="entry name" value="Quinoprotein alcohol dehydrogenase-like"/>
    <property type="match status" value="1"/>
</dbReference>
<evidence type="ECO:0000256" key="3">
    <source>
        <dbReference type="ARBA" id="ARBA00023002"/>
    </source>
</evidence>
<sequence length="583" mass="63920">MHNNRPLVLRTIFLAILIGSVNPAVAKSPLSDFVPVTDKMLQNPPDGDWLMWRRTLDSWGYSPLSQINRDNVGNLQVAWTRTFGDGGLMESTPLVHNGVMYFATGDDVIQALDAATGDLLWEYRRELPADKVLGARITRSIAIWRDRLILLTKDSYIIAVDAKTGKLLWEKSTGPIGKIHSSGPIIANGKAIVGSSCANTKSPGDADGCFVAAHDLKTGEQLWRTYTIAQPGTDADATWAGVPYETRRHIGTWIAPSYDPELNLIYIGTSVTSPNSKFRFAPPGHYDDEFLYQTSTLAIDADTGAIKWHQQHFRDQYDMDHTFERILIDTPVEPDPSEVDWINPKMRSGKVRKVVAGIFGKTGIFYSIDRKTGEFLWARDTVYQNLISSIDPLSGRADIPVEQIPTGVGQQFTLCPSWVGGKNWPAGAYSPLTNTIYYPESNLCMNAVMGNEDVENGGFQFAPGANDNVGTIRGINVKTGRQLWQFDNRAGVTSLLTTGGGLVFGGDVNRRFRALDQMTGQVLWEQVVPAQVGGFPISYAVDGRQYIAVPVGSFLTSGAYLRLTPELQPGSGGNAVVVFALPD</sequence>
<proteinExistence type="inferred from homology"/>
<dbReference type="EMBL" id="FNFD01000001">
    <property type="protein sequence ID" value="SDJ43941.1"/>
    <property type="molecule type" value="Genomic_DNA"/>
</dbReference>
<comment type="cofactor">
    <cofactor evidence="1">
        <name>pyrroloquinoline quinone</name>
        <dbReference type="ChEBI" id="CHEBI:58442"/>
    </cofactor>
</comment>
<feature type="chain" id="PRO_5011569208" evidence="4">
    <location>
        <begin position="27"/>
        <end position="583"/>
    </location>
</feature>
<dbReference type="Proteomes" id="UP000198706">
    <property type="component" value="Unassembled WGS sequence"/>
</dbReference>
<name>A0A1G8TQZ1_9PSED</name>
<comment type="similarity">
    <text evidence="2">Belongs to the bacterial PQQ dehydrogenase family.</text>
</comment>
<feature type="signal peptide" evidence="4">
    <location>
        <begin position="1"/>
        <end position="26"/>
    </location>
</feature>
<feature type="domain" description="Pyrrolo-quinoline quinone repeat" evidence="5">
    <location>
        <begin position="49"/>
        <end position="377"/>
    </location>
</feature>
<dbReference type="PANTHER" id="PTHR32303">
    <property type="entry name" value="QUINOPROTEIN ALCOHOL DEHYDROGENASE (CYTOCHROME C)"/>
    <property type="match status" value="1"/>
</dbReference>
<dbReference type="Pfam" id="PF01011">
    <property type="entry name" value="PQQ"/>
    <property type="match status" value="2"/>
</dbReference>
<dbReference type="GO" id="GO:0016491">
    <property type="term" value="F:oxidoreductase activity"/>
    <property type="evidence" value="ECO:0007669"/>
    <property type="project" value="UniProtKB-KW"/>
</dbReference>
<evidence type="ECO:0000256" key="1">
    <source>
        <dbReference type="ARBA" id="ARBA00001931"/>
    </source>
</evidence>
<evidence type="ECO:0000259" key="5">
    <source>
        <dbReference type="Pfam" id="PF01011"/>
    </source>
</evidence>
<evidence type="ECO:0000313" key="7">
    <source>
        <dbReference type="Proteomes" id="UP000198706"/>
    </source>
</evidence>
<evidence type="ECO:0000313" key="6">
    <source>
        <dbReference type="EMBL" id="SDJ43941.1"/>
    </source>
</evidence>
<dbReference type="InterPro" id="IPR011047">
    <property type="entry name" value="Quinoprotein_ADH-like_sf"/>
</dbReference>
<organism evidence="6 7">
    <name type="scientific">Pseudomonas indica</name>
    <dbReference type="NCBI Taxonomy" id="137658"/>
    <lineage>
        <taxon>Bacteria</taxon>
        <taxon>Pseudomonadati</taxon>
        <taxon>Pseudomonadota</taxon>
        <taxon>Gammaproteobacteria</taxon>
        <taxon>Pseudomonadales</taxon>
        <taxon>Pseudomonadaceae</taxon>
        <taxon>Pseudomonas</taxon>
    </lineage>
</organism>
<dbReference type="InterPro" id="IPR018391">
    <property type="entry name" value="PQQ_b-propeller_rpt"/>
</dbReference>
<gene>
    <name evidence="6" type="ORF">SAMN05216186_101445</name>
</gene>
<keyword evidence="3" id="KW-0560">Oxidoreductase</keyword>
<evidence type="ECO:0000256" key="4">
    <source>
        <dbReference type="SAM" id="SignalP"/>
    </source>
</evidence>
<dbReference type="Gene3D" id="2.140.10.10">
    <property type="entry name" value="Quinoprotein alcohol dehydrogenase-like superfamily"/>
    <property type="match status" value="1"/>
</dbReference>
<evidence type="ECO:0000256" key="2">
    <source>
        <dbReference type="ARBA" id="ARBA00008156"/>
    </source>
</evidence>
<reference evidence="6 7" key="1">
    <citation type="submission" date="2016-10" db="EMBL/GenBank/DDBJ databases">
        <authorList>
            <person name="de Groot N.N."/>
        </authorList>
    </citation>
    <scope>NUCLEOTIDE SEQUENCE [LARGE SCALE GENOMIC DNA]</scope>
    <source>
        <strain evidence="6 7">JCM 21544</strain>
    </source>
</reference>
<feature type="domain" description="Pyrrolo-quinoline quinone repeat" evidence="5">
    <location>
        <begin position="494"/>
        <end position="547"/>
    </location>
</feature>
<protein>
    <submittedName>
        <fullName evidence="6">Alcohol dehydrogenase (Cytochrome c)</fullName>
    </submittedName>
</protein>
<keyword evidence="4" id="KW-0732">Signal</keyword>
<dbReference type="SMART" id="SM00564">
    <property type="entry name" value="PQQ"/>
    <property type="match status" value="7"/>
</dbReference>
<dbReference type="STRING" id="137658.SAMN05216186_101445"/>
<dbReference type="AlphaFoldDB" id="A0A1G8TQZ1"/>
<accession>A0A1G8TQZ1</accession>
<keyword evidence="7" id="KW-1185">Reference proteome</keyword>